<evidence type="ECO:0000313" key="1">
    <source>
        <dbReference type="EMBL" id="MFC2995803.1"/>
    </source>
</evidence>
<reference evidence="1" key="4">
    <citation type="submission" date="2024-09" db="EMBL/GenBank/DDBJ databases">
        <authorList>
            <person name="Sun Q."/>
            <person name="Mori K."/>
        </authorList>
    </citation>
    <scope>NUCLEOTIDE SEQUENCE</scope>
    <source>
        <strain evidence="1">KCTC 62575</strain>
    </source>
</reference>
<comment type="caution">
    <text evidence="2">The sequence shown here is derived from an EMBL/GenBank/DDBJ whole genome shotgun (WGS) entry which is preliminary data.</text>
</comment>
<gene>
    <name evidence="1" type="ORF">ACFODO_11070</name>
    <name evidence="2" type="ORF">C9E89_013020</name>
</gene>
<dbReference type="EMBL" id="JBHRSF010000040">
    <property type="protein sequence ID" value="MFC2995803.1"/>
    <property type="molecule type" value="Genomic_DNA"/>
</dbReference>
<proteinExistence type="predicted"/>
<name>A0A371YNX1_9GAMM</name>
<keyword evidence="4" id="KW-1185">Reference proteome</keyword>
<evidence type="ECO:0000313" key="4">
    <source>
        <dbReference type="Proteomes" id="UP001595455"/>
    </source>
</evidence>
<dbReference type="RefSeq" id="WP_107008772.1">
    <property type="nucleotide sequence ID" value="NZ_JAVIDQ010000015.1"/>
</dbReference>
<evidence type="ECO:0000313" key="2">
    <source>
        <dbReference type="EMBL" id="RFC83177.1"/>
    </source>
</evidence>
<dbReference type="EMBL" id="PYIX02000021">
    <property type="protein sequence ID" value="RFC83177.1"/>
    <property type="molecule type" value="Genomic_DNA"/>
</dbReference>
<organism evidence="2 3">
    <name type="scientific">Acinetobacter sichuanensis</name>
    <dbReference type="NCBI Taxonomy" id="2136183"/>
    <lineage>
        <taxon>Bacteria</taxon>
        <taxon>Pseudomonadati</taxon>
        <taxon>Pseudomonadota</taxon>
        <taxon>Gammaproteobacteria</taxon>
        <taxon>Moraxellales</taxon>
        <taxon>Moraxellaceae</taxon>
        <taxon>Acinetobacter</taxon>
    </lineage>
</organism>
<dbReference type="AlphaFoldDB" id="A0A371YNX1"/>
<protein>
    <submittedName>
        <fullName evidence="2">Uncharacterized protein</fullName>
    </submittedName>
</protein>
<dbReference type="Proteomes" id="UP001595455">
    <property type="component" value="Unassembled WGS sequence"/>
</dbReference>
<accession>A0A371YNX1</accession>
<reference evidence="2 3" key="2">
    <citation type="submission" date="2018-08" db="EMBL/GenBank/DDBJ databases">
        <title>The draft genome of Acinetobacter sichuanensis strain WCHAc060041.</title>
        <authorList>
            <person name="Qin J."/>
            <person name="Feng Y."/>
            <person name="Zong Z."/>
        </authorList>
    </citation>
    <scope>NUCLEOTIDE SEQUENCE [LARGE SCALE GENOMIC DNA]</scope>
    <source>
        <strain evidence="2 3">WCHAc060041</strain>
    </source>
</reference>
<evidence type="ECO:0000313" key="3">
    <source>
        <dbReference type="Proteomes" id="UP000240957"/>
    </source>
</evidence>
<reference evidence="4" key="3">
    <citation type="journal article" date="2019" name="Int. J. Syst. Evol. Microbiol.">
        <title>The Global Catalogue of Microorganisms (GCM) 10K type strain sequencing project: providing services to taxonomists for standard genome sequencing and annotation.</title>
        <authorList>
            <consortium name="The Broad Institute Genomics Platform"/>
            <consortium name="The Broad Institute Genome Sequencing Center for Infectious Disease"/>
            <person name="Wu L."/>
            <person name="Ma J."/>
        </authorList>
    </citation>
    <scope>NUCLEOTIDE SEQUENCE [LARGE SCALE GENOMIC DNA]</scope>
    <source>
        <strain evidence="4">KCTC 62575</strain>
    </source>
</reference>
<dbReference type="Proteomes" id="UP000240957">
    <property type="component" value="Unassembled WGS sequence"/>
</dbReference>
<reference evidence="1" key="1">
    <citation type="journal article" date="2014" name="Int. J. Syst. Evol. Microbiol.">
        <title>Complete genome of a new Firmicutes species belonging to the dominant human colonic microbiota ('Ruminococcus bicirculans') reveals two chromosomes and a selective capacity to utilize plant glucans.</title>
        <authorList>
            <consortium name="NISC Comparative Sequencing Program"/>
            <person name="Wegmann U."/>
            <person name="Louis P."/>
            <person name="Goesmann A."/>
            <person name="Henrissat B."/>
            <person name="Duncan S.H."/>
            <person name="Flint H.J."/>
        </authorList>
    </citation>
    <scope>NUCLEOTIDE SEQUENCE</scope>
    <source>
        <strain evidence="1">KCTC 62575</strain>
    </source>
</reference>
<dbReference type="OrthoDB" id="6707756at2"/>
<sequence length="117" mass="13897">MFRKISEFFQGNKNTAEQAFLTEQNIQIDEEQGFIVDGIVVNELSERLVYFSNRKLQNFDDLKSLFYTAILINEKIDLEIASGRYVVRLGNNEENLKQLKQVIYKLNAYYKEFKREK</sequence>